<evidence type="ECO:0000313" key="3">
    <source>
        <dbReference type="Proteomes" id="UP000295399"/>
    </source>
</evidence>
<organism evidence="2 3">
    <name type="scientific">Rhodothalassium salexigens DSM 2132</name>
    <dbReference type="NCBI Taxonomy" id="1188247"/>
    <lineage>
        <taxon>Bacteria</taxon>
        <taxon>Pseudomonadati</taxon>
        <taxon>Pseudomonadota</taxon>
        <taxon>Alphaproteobacteria</taxon>
        <taxon>Rhodothalassiales</taxon>
        <taxon>Rhodothalassiaceae</taxon>
        <taxon>Rhodothalassium</taxon>
    </lineage>
</organism>
<sequence>MSDGSERREDDRLDVVWRATLVVGDQTFQGRLVDVSTAGARIHFDAAPALTTGTEGLLKITELGEFAARVAWIRGIDVGLQMVAGPDLLLKKFAEASGEYPSQHPTQSDRDPLT</sequence>
<reference evidence="2 3" key="1">
    <citation type="submission" date="2019-03" db="EMBL/GenBank/DDBJ databases">
        <title>Genomic Encyclopedia of Type Strains, Phase IV (KMG-IV): sequencing the most valuable type-strain genomes for metagenomic binning, comparative biology and taxonomic classification.</title>
        <authorList>
            <person name="Goeker M."/>
        </authorList>
    </citation>
    <scope>NUCLEOTIDE SEQUENCE [LARGE SCALE GENOMIC DNA]</scope>
    <source>
        <strain evidence="2 3">DSM 2132</strain>
    </source>
</reference>
<dbReference type="GO" id="GO:0035438">
    <property type="term" value="F:cyclic-di-GMP binding"/>
    <property type="evidence" value="ECO:0007669"/>
    <property type="project" value="InterPro"/>
</dbReference>
<dbReference type="RefSeq" id="WP_132708197.1">
    <property type="nucleotide sequence ID" value="NZ_JACIGF010000004.1"/>
</dbReference>
<gene>
    <name evidence="2" type="ORF">EV659_104148</name>
</gene>
<feature type="domain" description="PilZ" evidence="1">
    <location>
        <begin position="6"/>
        <end position="82"/>
    </location>
</feature>
<keyword evidence="3" id="KW-1185">Reference proteome</keyword>
<evidence type="ECO:0000259" key="1">
    <source>
        <dbReference type="Pfam" id="PF07238"/>
    </source>
</evidence>
<dbReference type="Gene3D" id="2.40.10.220">
    <property type="entry name" value="predicted glycosyltransferase like domains"/>
    <property type="match status" value="1"/>
</dbReference>
<dbReference type="AlphaFoldDB" id="A0A4R2PIZ8"/>
<proteinExistence type="predicted"/>
<dbReference type="InterPro" id="IPR009875">
    <property type="entry name" value="PilZ_domain"/>
</dbReference>
<dbReference type="EMBL" id="SLXO01000004">
    <property type="protein sequence ID" value="TCP35297.1"/>
    <property type="molecule type" value="Genomic_DNA"/>
</dbReference>
<accession>A0A4R2PIZ8</accession>
<dbReference type="OrthoDB" id="8480867at2"/>
<comment type="caution">
    <text evidence="2">The sequence shown here is derived from an EMBL/GenBank/DDBJ whole genome shotgun (WGS) entry which is preliminary data.</text>
</comment>
<dbReference type="InParanoid" id="A0A4R2PIZ8"/>
<dbReference type="Proteomes" id="UP000295399">
    <property type="component" value="Unassembled WGS sequence"/>
</dbReference>
<name>A0A4R2PIZ8_RHOSA</name>
<dbReference type="SUPFAM" id="SSF141371">
    <property type="entry name" value="PilZ domain-like"/>
    <property type="match status" value="1"/>
</dbReference>
<dbReference type="Pfam" id="PF07238">
    <property type="entry name" value="PilZ"/>
    <property type="match status" value="1"/>
</dbReference>
<evidence type="ECO:0000313" key="2">
    <source>
        <dbReference type="EMBL" id="TCP35297.1"/>
    </source>
</evidence>
<protein>
    <submittedName>
        <fullName evidence="2">PilZ domain-containing protein</fullName>
    </submittedName>
</protein>